<feature type="compositionally biased region" description="Low complexity" evidence="1">
    <location>
        <begin position="17"/>
        <end position="28"/>
    </location>
</feature>
<keyword evidence="3" id="KW-1185">Reference proteome</keyword>
<dbReference type="Proteomes" id="UP000283269">
    <property type="component" value="Unassembled WGS sequence"/>
</dbReference>
<evidence type="ECO:0000256" key="1">
    <source>
        <dbReference type="SAM" id="MobiDB-lite"/>
    </source>
</evidence>
<dbReference type="OrthoDB" id="3253976at2759"/>
<name>A0A409XQ25_PSICY</name>
<feature type="region of interest" description="Disordered" evidence="1">
    <location>
        <begin position="1"/>
        <end position="33"/>
    </location>
</feature>
<dbReference type="InParanoid" id="A0A409XQ25"/>
<evidence type="ECO:0000313" key="2">
    <source>
        <dbReference type="EMBL" id="PPQ92889.1"/>
    </source>
</evidence>
<comment type="caution">
    <text evidence="2">The sequence shown here is derived from an EMBL/GenBank/DDBJ whole genome shotgun (WGS) entry which is preliminary data.</text>
</comment>
<sequence length="255" mass="27679">MQFNIRSPAATEADMNSSHITSSSHPSPRTNSFTTHLEPAILNASSHLDDLSLSDAGAEYLGHLELATQATHESAVDDFAAHTLKLLGFDERKILVKMRHSIPLTICGGGNRAAQADVCLSLHRPPLVLLVLANRADAEARVIAESIAAFQFNNTKRGDCGLPLLNSMTIPCITMAGTRPTFYLVPVTQDLSNAVILGQYPATPTQVLKCVTVGTHDRCAREGMGDIEYRKLALTRLLAFKHLAKSHWQQFLAGI</sequence>
<proteinExistence type="predicted"/>
<gene>
    <name evidence="2" type="ORF">CVT25_010111</name>
</gene>
<organism evidence="2 3">
    <name type="scientific">Psilocybe cyanescens</name>
    <dbReference type="NCBI Taxonomy" id="93625"/>
    <lineage>
        <taxon>Eukaryota</taxon>
        <taxon>Fungi</taxon>
        <taxon>Dikarya</taxon>
        <taxon>Basidiomycota</taxon>
        <taxon>Agaricomycotina</taxon>
        <taxon>Agaricomycetes</taxon>
        <taxon>Agaricomycetidae</taxon>
        <taxon>Agaricales</taxon>
        <taxon>Agaricineae</taxon>
        <taxon>Strophariaceae</taxon>
        <taxon>Psilocybe</taxon>
    </lineage>
</organism>
<evidence type="ECO:0000313" key="3">
    <source>
        <dbReference type="Proteomes" id="UP000283269"/>
    </source>
</evidence>
<dbReference type="EMBL" id="NHYD01000944">
    <property type="protein sequence ID" value="PPQ92889.1"/>
    <property type="molecule type" value="Genomic_DNA"/>
</dbReference>
<protein>
    <submittedName>
        <fullName evidence="2">Uncharacterized protein</fullName>
    </submittedName>
</protein>
<dbReference type="AlphaFoldDB" id="A0A409XQ25"/>
<accession>A0A409XQ25</accession>
<reference evidence="2 3" key="1">
    <citation type="journal article" date="2018" name="Evol. Lett.">
        <title>Horizontal gene cluster transfer increased hallucinogenic mushroom diversity.</title>
        <authorList>
            <person name="Reynolds H.T."/>
            <person name="Vijayakumar V."/>
            <person name="Gluck-Thaler E."/>
            <person name="Korotkin H.B."/>
            <person name="Matheny P.B."/>
            <person name="Slot J.C."/>
        </authorList>
    </citation>
    <scope>NUCLEOTIDE SEQUENCE [LARGE SCALE GENOMIC DNA]</scope>
    <source>
        <strain evidence="2 3">2631</strain>
    </source>
</reference>